<dbReference type="GO" id="GO:0031625">
    <property type="term" value="F:ubiquitin protein ligase binding"/>
    <property type="evidence" value="ECO:0007669"/>
    <property type="project" value="InterPro"/>
</dbReference>
<gene>
    <name evidence="9" type="ORF">B0A52_06334</name>
</gene>
<accession>A0A438N1T3</accession>
<dbReference type="Pfam" id="PF25773">
    <property type="entry name" value="TPR_ANAPC2"/>
    <property type="match status" value="1"/>
</dbReference>
<dbReference type="GO" id="GO:0007091">
    <property type="term" value="P:metaphase/anaphase transition of mitotic cell cycle"/>
    <property type="evidence" value="ECO:0007669"/>
    <property type="project" value="TreeGrafter"/>
</dbReference>
<dbReference type="GO" id="GO:0005680">
    <property type="term" value="C:anaphase-promoting complex"/>
    <property type="evidence" value="ECO:0007669"/>
    <property type="project" value="TreeGrafter"/>
</dbReference>
<keyword evidence="5" id="KW-0131">Cell cycle</keyword>
<dbReference type="VEuPathDB" id="FungiDB:PV10_06261"/>
<dbReference type="SUPFAM" id="SSF46785">
    <property type="entry name" value="Winged helix' DNA-binding domain"/>
    <property type="match status" value="1"/>
</dbReference>
<evidence type="ECO:0000256" key="2">
    <source>
        <dbReference type="ARBA" id="ARBA00022618"/>
    </source>
</evidence>
<evidence type="ECO:0000256" key="4">
    <source>
        <dbReference type="ARBA" id="ARBA00022786"/>
    </source>
</evidence>
<dbReference type="Proteomes" id="UP000288859">
    <property type="component" value="Unassembled WGS sequence"/>
</dbReference>
<dbReference type="Gene3D" id="1.20.1310.10">
    <property type="entry name" value="Cullin Repeats"/>
    <property type="match status" value="1"/>
</dbReference>
<evidence type="ECO:0000256" key="1">
    <source>
        <dbReference type="ARBA" id="ARBA00016068"/>
    </source>
</evidence>
<dbReference type="GO" id="GO:0051301">
    <property type="term" value="P:cell division"/>
    <property type="evidence" value="ECO:0007669"/>
    <property type="project" value="UniProtKB-KW"/>
</dbReference>
<feature type="region of interest" description="Disordered" evidence="7">
    <location>
        <begin position="459"/>
        <end position="498"/>
    </location>
</feature>
<feature type="compositionally biased region" description="Low complexity" evidence="7">
    <location>
        <begin position="676"/>
        <end position="685"/>
    </location>
</feature>
<dbReference type="InterPro" id="IPR036317">
    <property type="entry name" value="Cullin_homology_sf"/>
</dbReference>
<dbReference type="Gene3D" id="3.30.230.130">
    <property type="entry name" value="Cullin, Chain C, Domain 2"/>
    <property type="match status" value="1"/>
</dbReference>
<evidence type="ECO:0000256" key="7">
    <source>
        <dbReference type="SAM" id="MobiDB-lite"/>
    </source>
</evidence>
<evidence type="ECO:0000256" key="6">
    <source>
        <dbReference type="PROSITE-ProRule" id="PRU00330"/>
    </source>
</evidence>
<dbReference type="InterPro" id="IPR057975">
    <property type="entry name" value="TPR_ANAPC2"/>
</dbReference>
<dbReference type="Pfam" id="PF08672">
    <property type="entry name" value="ANAPC2"/>
    <property type="match status" value="1"/>
</dbReference>
<feature type="compositionally biased region" description="Low complexity" evidence="7">
    <location>
        <begin position="467"/>
        <end position="498"/>
    </location>
</feature>
<feature type="domain" description="Cullin family profile" evidence="8">
    <location>
        <begin position="388"/>
        <end position="616"/>
    </location>
</feature>
<dbReference type="InterPro" id="IPR014786">
    <property type="entry name" value="ANAPC2_C"/>
</dbReference>
<dbReference type="PANTHER" id="PTHR45957">
    <property type="entry name" value="ANAPHASE-PROMOTING COMPLEX SUBUNIT 2"/>
    <property type="match status" value="1"/>
</dbReference>
<dbReference type="InterPro" id="IPR059120">
    <property type="entry name" value="Cullin-like_AB"/>
</dbReference>
<dbReference type="SUPFAM" id="SSF75632">
    <property type="entry name" value="Cullin homology domain"/>
    <property type="match status" value="1"/>
</dbReference>
<protein>
    <recommendedName>
        <fullName evidence="1">Anaphase-promoting complex subunit 2</fullName>
    </recommendedName>
</protein>
<dbReference type="InterPro" id="IPR036390">
    <property type="entry name" value="WH_DNA-bd_sf"/>
</dbReference>
<evidence type="ECO:0000313" key="10">
    <source>
        <dbReference type="Proteomes" id="UP000288859"/>
    </source>
</evidence>
<feature type="region of interest" description="Disordered" evidence="7">
    <location>
        <begin position="581"/>
        <end position="610"/>
    </location>
</feature>
<dbReference type="Gene3D" id="1.10.10.10">
    <property type="entry name" value="Winged helix-like DNA-binding domain superfamily/Winged helix DNA-binding domain"/>
    <property type="match status" value="1"/>
</dbReference>
<keyword evidence="3" id="KW-0498">Mitosis</keyword>
<name>A0A438N1T3_EXOME</name>
<keyword evidence="4" id="KW-0833">Ubl conjugation pathway</keyword>
<evidence type="ECO:0000313" key="9">
    <source>
        <dbReference type="EMBL" id="RVX69690.1"/>
    </source>
</evidence>
<dbReference type="FunFam" id="1.20.1310.10:FF:000033">
    <property type="entry name" value="Anaphase-promoting complex subunit ApcB"/>
    <property type="match status" value="1"/>
</dbReference>
<keyword evidence="2" id="KW-0132">Cell division</keyword>
<dbReference type="InterPro" id="IPR036388">
    <property type="entry name" value="WH-like_DNA-bd_sf"/>
</dbReference>
<proteinExistence type="inferred from homology"/>
<comment type="caution">
    <text evidence="9">The sequence shown here is derived from an EMBL/GenBank/DDBJ whole genome shotgun (WGS) entry which is preliminary data.</text>
</comment>
<feature type="region of interest" description="Disordered" evidence="7">
    <location>
        <begin position="657"/>
        <end position="685"/>
    </location>
</feature>
<dbReference type="OrthoDB" id="5581181at2759"/>
<evidence type="ECO:0000259" key="8">
    <source>
        <dbReference type="PROSITE" id="PS50069"/>
    </source>
</evidence>
<reference evidence="9 10" key="1">
    <citation type="submission" date="2017-03" db="EMBL/GenBank/DDBJ databases">
        <title>Genomes of endolithic fungi from Antarctica.</title>
        <authorList>
            <person name="Coleine C."/>
            <person name="Masonjones S."/>
            <person name="Stajich J.E."/>
        </authorList>
    </citation>
    <scope>NUCLEOTIDE SEQUENCE [LARGE SCALE GENOMIC DNA]</scope>
    <source>
        <strain evidence="9 10">CCFEE 6314</strain>
    </source>
</reference>
<dbReference type="InterPro" id="IPR016158">
    <property type="entry name" value="Cullin_homology"/>
</dbReference>
<dbReference type="InterPro" id="IPR044554">
    <property type="entry name" value="ANAPC2"/>
</dbReference>
<sequence length="781" mass="86705">MLSSQPLANATPPGSVFASVFSSSNIKPPRERQRFTPAATQSLPVIQTSLKDHLRALLGIGDEESVYGRPGPAPGQGPPFSSHFPSCPPWQQIRQPSVMDHAAQSAKDSQSTLWSKLSPWAKGVGPHTLKKLLAQVLDELMTEFITWSYSGVYRDGLYHHLEFWVQHFFSRTAHAVLLSLDTNQKTRENLFQDKELRKYQTSAVARLGALRVEELFDVIVDWDATAPAIDDLRHFTTNPTTRSYLTYNFANALQTRLLHPGASTIEILQVYISIIRSFRILDPKGVLLDRVARKIRRYLRERDDTVKVIVAGLLADPPSTDPNPEPNILENSETLSELAVELTRTATASQDSIQDSEFDWNNMSWVPDPVDAAPDYMKSKNTDVIGSLITLFDTKDVFVKELQAMLAERLLKHKPDFTQEISVLEHLKIRFGDSTLQGCEVMLRDVLDSRKVDGIVRKERGMQQAKPQQQPTTSTHDPTTTTTHQPPTSPSSPSSPTDIGLHVKILSRLFWPSIADHAFKVPQIVAEQQQSYEIGFEALKQSRKLTWINAIGQVEVELELHDRTYRDQVLPWQATVIYAFDDSDPQNKENDDDADHVDDTPPPPPPPTTRTISQLASDLDMSATLVRSACIFWVSKQILAETGRDTFTVLERLDQILNPNDPNPHQKLQPHDATSAHDPSSASTAASAAAAAAAATIAAAQAAKESEEAERKQKMAIYHQFIVSMLTNQGAMPLPRIAMMLGIVVPGGFPFSNEELKEFLAGMVKDGVLEVGNGGVYKAVV</sequence>
<dbReference type="GO" id="GO:0070979">
    <property type="term" value="P:protein K11-linked ubiquitination"/>
    <property type="evidence" value="ECO:0007669"/>
    <property type="project" value="TreeGrafter"/>
</dbReference>
<evidence type="ECO:0000256" key="5">
    <source>
        <dbReference type="ARBA" id="ARBA00023306"/>
    </source>
</evidence>
<dbReference type="Pfam" id="PF26557">
    <property type="entry name" value="Cullin_AB"/>
    <property type="match status" value="1"/>
</dbReference>
<dbReference type="PROSITE" id="PS50069">
    <property type="entry name" value="CULLIN_2"/>
    <property type="match status" value="1"/>
</dbReference>
<organism evidence="9 10">
    <name type="scientific">Exophiala mesophila</name>
    <name type="common">Black yeast-like fungus</name>
    <dbReference type="NCBI Taxonomy" id="212818"/>
    <lineage>
        <taxon>Eukaryota</taxon>
        <taxon>Fungi</taxon>
        <taxon>Dikarya</taxon>
        <taxon>Ascomycota</taxon>
        <taxon>Pezizomycotina</taxon>
        <taxon>Eurotiomycetes</taxon>
        <taxon>Chaetothyriomycetidae</taxon>
        <taxon>Chaetothyriales</taxon>
        <taxon>Herpotrichiellaceae</taxon>
        <taxon>Exophiala</taxon>
    </lineage>
</organism>
<dbReference type="GO" id="GO:0006511">
    <property type="term" value="P:ubiquitin-dependent protein catabolic process"/>
    <property type="evidence" value="ECO:0007669"/>
    <property type="project" value="InterPro"/>
</dbReference>
<evidence type="ECO:0000256" key="3">
    <source>
        <dbReference type="ARBA" id="ARBA00022776"/>
    </source>
</evidence>
<dbReference type="SMART" id="SM01013">
    <property type="entry name" value="APC2"/>
    <property type="match status" value="1"/>
</dbReference>
<dbReference type="PANTHER" id="PTHR45957:SF1">
    <property type="entry name" value="ANAPHASE-PROMOTING COMPLEX SUBUNIT 2"/>
    <property type="match status" value="1"/>
</dbReference>
<dbReference type="AlphaFoldDB" id="A0A438N1T3"/>
<dbReference type="EMBL" id="NAJM01000027">
    <property type="protein sequence ID" value="RVX69690.1"/>
    <property type="molecule type" value="Genomic_DNA"/>
</dbReference>
<comment type="similarity">
    <text evidence="6">Belongs to the cullin family.</text>
</comment>
<dbReference type="SMART" id="SM00182">
    <property type="entry name" value="CULLIN"/>
    <property type="match status" value="1"/>
</dbReference>